<keyword evidence="7" id="KW-0460">Magnesium</keyword>
<comment type="caution">
    <text evidence="13">The sequence shown here is derived from an EMBL/GenBank/DDBJ whole genome shotgun (WGS) entry which is preliminary data.</text>
</comment>
<organism evidence="13 14">
    <name type="scientific">Symbiodinium pilosum</name>
    <name type="common">Dinoflagellate</name>
    <dbReference type="NCBI Taxonomy" id="2952"/>
    <lineage>
        <taxon>Eukaryota</taxon>
        <taxon>Sar</taxon>
        <taxon>Alveolata</taxon>
        <taxon>Dinophyceae</taxon>
        <taxon>Suessiales</taxon>
        <taxon>Symbiodiniaceae</taxon>
        <taxon>Symbiodinium</taxon>
    </lineage>
</organism>
<dbReference type="PANTHER" id="PTHR11556">
    <property type="entry name" value="FRUCTOSE-1,6-BISPHOSPHATASE-RELATED"/>
    <property type="match status" value="1"/>
</dbReference>
<dbReference type="EMBL" id="CAJNIZ010010125">
    <property type="protein sequence ID" value="CAE7294451.1"/>
    <property type="molecule type" value="Genomic_DNA"/>
</dbReference>
<dbReference type="GO" id="GO:0006002">
    <property type="term" value="P:fructose 6-phosphate metabolic process"/>
    <property type="evidence" value="ECO:0007669"/>
    <property type="project" value="TreeGrafter"/>
</dbReference>
<proteinExistence type="inferred from homology"/>
<dbReference type="Pfam" id="PF00316">
    <property type="entry name" value="FBPase"/>
    <property type="match status" value="1"/>
</dbReference>
<dbReference type="PIRSF" id="PIRSF000904">
    <property type="entry name" value="FBPtase_SBPase"/>
    <property type="match status" value="1"/>
</dbReference>
<dbReference type="GO" id="GO:0046872">
    <property type="term" value="F:metal ion binding"/>
    <property type="evidence" value="ECO:0007669"/>
    <property type="project" value="UniProtKB-KW"/>
</dbReference>
<gene>
    <name evidence="13" type="ORF">SPIL2461_LOCUS6628</name>
</gene>
<feature type="domain" description="Fructose-1-6-bisphosphatase class 1 C-terminal" evidence="12">
    <location>
        <begin position="274"/>
        <end position="399"/>
    </location>
</feature>
<dbReference type="Proteomes" id="UP000649617">
    <property type="component" value="Unassembled WGS sequence"/>
</dbReference>
<dbReference type="InterPro" id="IPR000146">
    <property type="entry name" value="FBPase_class-1"/>
</dbReference>
<name>A0A812N3T4_SYMPI</name>
<protein>
    <recommendedName>
        <fullName evidence="3">fructose-bisphosphatase</fullName>
        <ecNumber evidence="3">3.1.3.11</ecNumber>
    </recommendedName>
</protein>
<feature type="chain" id="PRO_5032969347" description="fructose-bisphosphatase" evidence="10">
    <location>
        <begin position="20"/>
        <end position="403"/>
    </location>
</feature>
<keyword evidence="4" id="KW-0963">Cytoplasm</keyword>
<evidence type="ECO:0000256" key="10">
    <source>
        <dbReference type="SAM" id="SignalP"/>
    </source>
</evidence>
<dbReference type="GO" id="GO:0042132">
    <property type="term" value="F:fructose 1,6-bisphosphate 1-phosphatase activity"/>
    <property type="evidence" value="ECO:0007669"/>
    <property type="project" value="UniProtKB-EC"/>
</dbReference>
<dbReference type="GO" id="GO:0005737">
    <property type="term" value="C:cytoplasm"/>
    <property type="evidence" value="ECO:0007669"/>
    <property type="project" value="TreeGrafter"/>
</dbReference>
<dbReference type="PANTHER" id="PTHR11556:SF35">
    <property type="entry name" value="SEDOHEPTULOSE-1,7-BISPHOSPHATASE, CHLOROPLASTIC"/>
    <property type="match status" value="1"/>
</dbReference>
<reference evidence="13" key="1">
    <citation type="submission" date="2021-02" db="EMBL/GenBank/DDBJ databases">
        <authorList>
            <person name="Dougan E. K."/>
            <person name="Rhodes N."/>
            <person name="Thang M."/>
            <person name="Chan C."/>
        </authorList>
    </citation>
    <scope>NUCLEOTIDE SEQUENCE</scope>
</reference>
<evidence type="ECO:0000256" key="2">
    <source>
        <dbReference type="ARBA" id="ARBA00010941"/>
    </source>
</evidence>
<dbReference type="InterPro" id="IPR033391">
    <property type="entry name" value="FBPase_N"/>
</dbReference>
<evidence type="ECO:0000256" key="5">
    <source>
        <dbReference type="ARBA" id="ARBA00022723"/>
    </source>
</evidence>
<evidence type="ECO:0000256" key="4">
    <source>
        <dbReference type="ARBA" id="ARBA00022490"/>
    </source>
</evidence>
<sequence length="403" mass="43378">MSRSSLLVGAAAFSPLAFIAPSVQNAVPESRLNLAAPARSAQSSSMGTAVVPVAGALCVAGALASRRASRAKVQRRADEAYGASHTSFYTDAVAKDKYDTLDEVLTLKLKDDKLKGMVNELLDACVKITEALRVKNLVTVNDASNAFGDRQLTVDVIADNLLWDLAKTSKFVYEASSEEEPEIVQTNNDGQYVLCWDPLDGSSIVDNNWAVGTIVGVWDKSTGLIGATGRDQVMSLVALYGPRTTVFLTLDDGVYEFTLGDSNQWICSRDKIQIKSDCKIFAPANMRAAQEVDGYNNLIQHYMTNKFTLRYTGGLVPDVCQQFTKGQGVFTNPTSKASPAKLRLAFEAAPFGRLVEMSGGKTSDGVSGNSVLDTKITAVDQRTALAIGSANEVDRFNTMVLQK</sequence>
<dbReference type="Gene3D" id="3.30.540.10">
    <property type="entry name" value="Fructose-1,6-Bisphosphatase, subunit A, domain 1"/>
    <property type="match status" value="1"/>
</dbReference>
<dbReference type="GO" id="GO:0005986">
    <property type="term" value="P:sucrose biosynthetic process"/>
    <property type="evidence" value="ECO:0007669"/>
    <property type="project" value="TreeGrafter"/>
</dbReference>
<dbReference type="SUPFAM" id="SSF56655">
    <property type="entry name" value="Carbohydrate phosphatase"/>
    <property type="match status" value="1"/>
</dbReference>
<comment type="catalytic activity">
    <reaction evidence="1">
        <text>beta-D-fructose 1,6-bisphosphate + H2O = beta-D-fructose 6-phosphate + phosphate</text>
        <dbReference type="Rhea" id="RHEA:11064"/>
        <dbReference type="ChEBI" id="CHEBI:15377"/>
        <dbReference type="ChEBI" id="CHEBI:32966"/>
        <dbReference type="ChEBI" id="CHEBI:43474"/>
        <dbReference type="ChEBI" id="CHEBI:57634"/>
        <dbReference type="EC" id="3.1.3.11"/>
    </reaction>
</comment>
<evidence type="ECO:0000256" key="7">
    <source>
        <dbReference type="ARBA" id="ARBA00022842"/>
    </source>
</evidence>
<evidence type="ECO:0000256" key="6">
    <source>
        <dbReference type="ARBA" id="ARBA00022801"/>
    </source>
</evidence>
<dbReference type="OrthoDB" id="10256725at2759"/>
<dbReference type="GO" id="GO:0030388">
    <property type="term" value="P:fructose 1,6-bisphosphate metabolic process"/>
    <property type="evidence" value="ECO:0007669"/>
    <property type="project" value="TreeGrafter"/>
</dbReference>
<keyword evidence="6" id="KW-0378">Hydrolase</keyword>
<dbReference type="GO" id="GO:0006000">
    <property type="term" value="P:fructose metabolic process"/>
    <property type="evidence" value="ECO:0007669"/>
    <property type="project" value="TreeGrafter"/>
</dbReference>
<dbReference type="InterPro" id="IPR044015">
    <property type="entry name" value="FBPase_C_dom"/>
</dbReference>
<evidence type="ECO:0000259" key="11">
    <source>
        <dbReference type="Pfam" id="PF00316"/>
    </source>
</evidence>
<evidence type="ECO:0000259" key="12">
    <source>
        <dbReference type="Pfam" id="PF18913"/>
    </source>
</evidence>
<evidence type="ECO:0000313" key="13">
    <source>
        <dbReference type="EMBL" id="CAE7294451.1"/>
    </source>
</evidence>
<dbReference type="HAMAP" id="MF_01855">
    <property type="entry name" value="FBPase_class1"/>
    <property type="match status" value="1"/>
</dbReference>
<dbReference type="InterPro" id="IPR023079">
    <property type="entry name" value="SBPase"/>
</dbReference>
<comment type="similarity">
    <text evidence="2">Belongs to the FBPase class 1 family.</text>
</comment>
<dbReference type="EC" id="3.1.3.11" evidence="3"/>
<evidence type="ECO:0000256" key="1">
    <source>
        <dbReference type="ARBA" id="ARBA00001273"/>
    </source>
</evidence>
<keyword evidence="8" id="KW-0119">Carbohydrate metabolism</keyword>
<evidence type="ECO:0000256" key="9">
    <source>
        <dbReference type="ARBA" id="ARBA00024331"/>
    </source>
</evidence>
<feature type="signal peptide" evidence="10">
    <location>
        <begin position="1"/>
        <end position="19"/>
    </location>
</feature>
<dbReference type="GO" id="GO:0006094">
    <property type="term" value="P:gluconeogenesis"/>
    <property type="evidence" value="ECO:0007669"/>
    <property type="project" value="TreeGrafter"/>
</dbReference>
<keyword evidence="10" id="KW-0732">Signal</keyword>
<dbReference type="PRINTS" id="PR01958">
    <property type="entry name" value="S17BPHPHTASE"/>
</dbReference>
<keyword evidence="14" id="KW-1185">Reference proteome</keyword>
<dbReference type="InterPro" id="IPR028343">
    <property type="entry name" value="FBPtase"/>
</dbReference>
<comment type="pathway">
    <text evidence="9">Carbohydrate biosynthesis.</text>
</comment>
<dbReference type="AlphaFoldDB" id="A0A812N3T4"/>
<evidence type="ECO:0000256" key="8">
    <source>
        <dbReference type="ARBA" id="ARBA00023277"/>
    </source>
</evidence>
<dbReference type="Pfam" id="PF18913">
    <property type="entry name" value="FBPase_C"/>
    <property type="match status" value="1"/>
</dbReference>
<keyword evidence="5" id="KW-0479">Metal-binding</keyword>
<evidence type="ECO:0000313" key="14">
    <source>
        <dbReference type="Proteomes" id="UP000649617"/>
    </source>
</evidence>
<accession>A0A812N3T4</accession>
<dbReference type="Gene3D" id="3.40.190.80">
    <property type="match status" value="1"/>
</dbReference>
<feature type="domain" description="Fructose-1-6-bisphosphatase class I N-terminal" evidence="11">
    <location>
        <begin position="112"/>
        <end position="266"/>
    </location>
</feature>
<dbReference type="PIRSF" id="PIRSF500210">
    <property type="entry name" value="FBPtase"/>
    <property type="match status" value="1"/>
</dbReference>
<evidence type="ECO:0000256" key="3">
    <source>
        <dbReference type="ARBA" id="ARBA00013093"/>
    </source>
</evidence>